<dbReference type="Proteomes" id="UP000093053">
    <property type="component" value="Chromosome"/>
</dbReference>
<dbReference type="STRING" id="1586287.BBK82_07440"/>
<dbReference type="GO" id="GO:0006508">
    <property type="term" value="P:proteolysis"/>
    <property type="evidence" value="ECO:0007669"/>
    <property type="project" value="InterPro"/>
</dbReference>
<organism evidence="3 4">
    <name type="scientific">Lentzea guizhouensis</name>
    <dbReference type="NCBI Taxonomy" id="1586287"/>
    <lineage>
        <taxon>Bacteria</taxon>
        <taxon>Bacillati</taxon>
        <taxon>Actinomycetota</taxon>
        <taxon>Actinomycetes</taxon>
        <taxon>Pseudonocardiales</taxon>
        <taxon>Pseudonocardiaceae</taxon>
        <taxon>Lentzea</taxon>
    </lineage>
</organism>
<accession>A0A1B2HE10</accession>
<name>A0A1B2HE10_9PSEU</name>
<gene>
    <name evidence="3" type="ORF">BBK82_07440</name>
</gene>
<sequence>MLVVGSQCEPMGLELSMLPGAAHDLGAVLTSELGRCSPALPAGPVLVDPSARQLDDALVEAMRAAHDQRATLVLAFIGHGGFEDADFYLMAKDSTVPDSREAVLVGQRIKELLRRYSALDGLVLLIDACHPGLAVESAGREWLQTMRRGRRRLELPTATDEGPAYGACATRTLTRLILTGSPQLGERLHFTEVKGYLDQHCGSQVAIHMAYDGSREVLISAQPPGSPSTRPGVRRRWPAPPSRPRSSSSPPSTRQRRRSPHCGTSSLRTRNAWCWRDPPGSGKSAAVAGLAHPHNAATVHAVLFTSGTETVEQLALELARQLRGQSPSHAFAGEFPAQDTSHADGMSLPAICSRLVACWSRLSMHLLHRGPWRAPCTPFYVARRQPPLSQPVSLPAEPSFLRQQPCNTRWTASAPAWIGTLRLRAAA</sequence>
<evidence type="ECO:0000313" key="4">
    <source>
        <dbReference type="Proteomes" id="UP000093053"/>
    </source>
</evidence>
<dbReference type="InterPro" id="IPR011600">
    <property type="entry name" value="Pept_C14_caspase"/>
</dbReference>
<feature type="compositionally biased region" description="Low complexity" evidence="1">
    <location>
        <begin position="244"/>
        <end position="253"/>
    </location>
</feature>
<feature type="domain" description="Peptidase C14 caspase" evidence="2">
    <location>
        <begin position="45"/>
        <end position="132"/>
    </location>
</feature>
<evidence type="ECO:0000259" key="2">
    <source>
        <dbReference type="Pfam" id="PF00656"/>
    </source>
</evidence>
<keyword evidence="4" id="KW-1185">Reference proteome</keyword>
<proteinExistence type="predicted"/>
<evidence type="ECO:0000256" key="1">
    <source>
        <dbReference type="SAM" id="MobiDB-lite"/>
    </source>
</evidence>
<evidence type="ECO:0000313" key="3">
    <source>
        <dbReference type="EMBL" id="ANZ35938.1"/>
    </source>
</evidence>
<dbReference type="GO" id="GO:0004197">
    <property type="term" value="F:cysteine-type endopeptidase activity"/>
    <property type="evidence" value="ECO:0007669"/>
    <property type="project" value="InterPro"/>
</dbReference>
<reference evidence="3 4" key="1">
    <citation type="submission" date="2016-07" db="EMBL/GenBank/DDBJ databases">
        <title>Complete genome sequence of the Lentzea guizhouensis DHS C013.</title>
        <authorList>
            <person name="Cao C."/>
        </authorList>
    </citation>
    <scope>NUCLEOTIDE SEQUENCE [LARGE SCALE GENOMIC DNA]</scope>
    <source>
        <strain evidence="3 4">DHS C013</strain>
    </source>
</reference>
<dbReference type="EMBL" id="CP016793">
    <property type="protein sequence ID" value="ANZ35938.1"/>
    <property type="molecule type" value="Genomic_DNA"/>
</dbReference>
<feature type="region of interest" description="Disordered" evidence="1">
    <location>
        <begin position="219"/>
        <end position="266"/>
    </location>
</feature>
<dbReference type="KEGG" id="led:BBK82_07440"/>
<dbReference type="Pfam" id="PF00656">
    <property type="entry name" value="Peptidase_C14"/>
    <property type="match status" value="1"/>
</dbReference>
<protein>
    <recommendedName>
        <fullName evidence="2">Peptidase C14 caspase domain-containing protein</fullName>
    </recommendedName>
</protein>
<dbReference type="AlphaFoldDB" id="A0A1B2HE10"/>